<dbReference type="EMBL" id="BARV01013343">
    <property type="protein sequence ID" value="GAI21599.1"/>
    <property type="molecule type" value="Genomic_DNA"/>
</dbReference>
<reference evidence="2" key="1">
    <citation type="journal article" date="2014" name="Front. Microbiol.">
        <title>High frequency of phylogenetically diverse reductive dehalogenase-homologous genes in deep subseafloor sedimentary metagenomes.</title>
        <authorList>
            <person name="Kawai M."/>
            <person name="Futagami T."/>
            <person name="Toyoda A."/>
            <person name="Takaki Y."/>
            <person name="Nishi S."/>
            <person name="Hori S."/>
            <person name="Arai W."/>
            <person name="Tsubouchi T."/>
            <person name="Morono Y."/>
            <person name="Uchiyama I."/>
            <person name="Ito T."/>
            <person name="Fujiyama A."/>
            <person name="Inagaki F."/>
            <person name="Takami H."/>
        </authorList>
    </citation>
    <scope>NUCLEOTIDE SEQUENCE</scope>
    <source>
        <strain evidence="2">Expedition CK06-06</strain>
    </source>
</reference>
<organism evidence="2">
    <name type="scientific">marine sediment metagenome</name>
    <dbReference type="NCBI Taxonomy" id="412755"/>
    <lineage>
        <taxon>unclassified sequences</taxon>
        <taxon>metagenomes</taxon>
        <taxon>ecological metagenomes</taxon>
    </lineage>
</organism>
<feature type="non-terminal residue" evidence="2">
    <location>
        <position position="1"/>
    </location>
</feature>
<dbReference type="AlphaFoldDB" id="X1NSG3"/>
<comment type="caution">
    <text evidence="2">The sequence shown here is derived from an EMBL/GenBank/DDBJ whole genome shotgun (WGS) entry which is preliminary data.</text>
</comment>
<feature type="transmembrane region" description="Helical" evidence="1">
    <location>
        <begin position="12"/>
        <end position="34"/>
    </location>
</feature>
<keyword evidence="1" id="KW-1133">Transmembrane helix</keyword>
<keyword evidence="1" id="KW-0472">Membrane</keyword>
<sequence>KEGIGLGDVKMAMLIGLVTGSGLVLVTLTLGAILGGQEDVNNQHYCYRRIDYFV</sequence>
<evidence type="ECO:0000313" key="2">
    <source>
        <dbReference type="EMBL" id="GAI21599.1"/>
    </source>
</evidence>
<protein>
    <submittedName>
        <fullName evidence="2">Uncharacterized protein</fullName>
    </submittedName>
</protein>
<proteinExistence type="predicted"/>
<evidence type="ECO:0000256" key="1">
    <source>
        <dbReference type="SAM" id="Phobius"/>
    </source>
</evidence>
<accession>X1NSG3</accession>
<gene>
    <name evidence="2" type="ORF">S06H3_24158</name>
</gene>
<name>X1NSG3_9ZZZZ</name>
<keyword evidence="1" id="KW-0812">Transmembrane</keyword>